<feature type="non-terminal residue" evidence="1">
    <location>
        <position position="1"/>
    </location>
</feature>
<evidence type="ECO:0000313" key="1">
    <source>
        <dbReference type="EMBL" id="KAL0154069.1"/>
    </source>
</evidence>
<organism evidence="1 2">
    <name type="scientific">Cirrhinus mrigala</name>
    <name type="common">Mrigala</name>
    <dbReference type="NCBI Taxonomy" id="683832"/>
    <lineage>
        <taxon>Eukaryota</taxon>
        <taxon>Metazoa</taxon>
        <taxon>Chordata</taxon>
        <taxon>Craniata</taxon>
        <taxon>Vertebrata</taxon>
        <taxon>Euteleostomi</taxon>
        <taxon>Actinopterygii</taxon>
        <taxon>Neopterygii</taxon>
        <taxon>Teleostei</taxon>
        <taxon>Ostariophysi</taxon>
        <taxon>Cypriniformes</taxon>
        <taxon>Cyprinidae</taxon>
        <taxon>Labeoninae</taxon>
        <taxon>Labeonini</taxon>
        <taxon>Cirrhinus</taxon>
    </lineage>
</organism>
<name>A0ABD0MVN3_CIRMR</name>
<protein>
    <submittedName>
        <fullName evidence="1">Uncharacterized protein</fullName>
    </submittedName>
</protein>
<dbReference type="AlphaFoldDB" id="A0ABD0MVN3"/>
<sequence>INEQIPVCVCCVMTMVKYHRDLQTEPNLCPLELSLNMGREPAGAELSGALTCVVFFRNGPYEEKTMKLGIV</sequence>
<gene>
    <name evidence="1" type="ORF">M9458_050643</name>
</gene>
<keyword evidence="2" id="KW-1185">Reference proteome</keyword>
<dbReference type="EMBL" id="JAMKFB020000047">
    <property type="protein sequence ID" value="KAL0154069.1"/>
    <property type="molecule type" value="Genomic_DNA"/>
</dbReference>
<reference evidence="1 2" key="1">
    <citation type="submission" date="2024-05" db="EMBL/GenBank/DDBJ databases">
        <title>Genome sequencing and assembly of Indian major carp, Cirrhinus mrigala (Hamilton, 1822).</title>
        <authorList>
            <person name="Mohindra V."/>
            <person name="Chowdhury L.M."/>
            <person name="Lal K."/>
            <person name="Jena J.K."/>
        </authorList>
    </citation>
    <scope>NUCLEOTIDE SEQUENCE [LARGE SCALE GENOMIC DNA]</scope>
    <source>
        <strain evidence="1">CM1030</strain>
        <tissue evidence="1">Blood</tissue>
    </source>
</reference>
<dbReference type="Proteomes" id="UP001529510">
    <property type="component" value="Unassembled WGS sequence"/>
</dbReference>
<proteinExistence type="predicted"/>
<evidence type="ECO:0000313" key="2">
    <source>
        <dbReference type="Proteomes" id="UP001529510"/>
    </source>
</evidence>
<accession>A0ABD0MVN3</accession>
<comment type="caution">
    <text evidence="1">The sequence shown here is derived from an EMBL/GenBank/DDBJ whole genome shotgun (WGS) entry which is preliminary data.</text>
</comment>